<dbReference type="GeneID" id="111248965"/>
<sequence length="135" mass="15738">MDIHIRSFDARLFLYQSVRHCGNIIFALLIKSQISPEAINVLYDCIVTLLPPKCTEVLDVKLEKFKKNRPLTTYVTELCKTAPKLLSNAFLLITNLVQKEFQAQTMVVLEVCWNATAYWIPYEPKTRYQDIQLFH</sequence>
<protein>
    <submittedName>
        <fullName evidence="1">Uncharacterized protein</fullName>
    </submittedName>
</protein>
<dbReference type="RefSeq" id="XP_022657888.1">
    <property type="nucleotide sequence ID" value="XM_022802153.1"/>
</dbReference>
<evidence type="ECO:0000313" key="1">
    <source>
        <dbReference type="EnsemblMetazoa" id="XP_022657888"/>
    </source>
</evidence>
<dbReference type="EnsemblMetazoa" id="XM_022802153">
    <property type="protein sequence ID" value="XP_022657888"/>
    <property type="gene ID" value="LOC111248965"/>
</dbReference>
<accession>A0A7M7JVN5</accession>
<evidence type="ECO:0000313" key="2">
    <source>
        <dbReference type="Proteomes" id="UP000594260"/>
    </source>
</evidence>
<organism evidence="1 2">
    <name type="scientific">Varroa destructor</name>
    <name type="common">Honeybee mite</name>
    <dbReference type="NCBI Taxonomy" id="109461"/>
    <lineage>
        <taxon>Eukaryota</taxon>
        <taxon>Metazoa</taxon>
        <taxon>Ecdysozoa</taxon>
        <taxon>Arthropoda</taxon>
        <taxon>Chelicerata</taxon>
        <taxon>Arachnida</taxon>
        <taxon>Acari</taxon>
        <taxon>Parasitiformes</taxon>
        <taxon>Mesostigmata</taxon>
        <taxon>Gamasina</taxon>
        <taxon>Dermanyssoidea</taxon>
        <taxon>Varroidae</taxon>
        <taxon>Varroa</taxon>
    </lineage>
</organism>
<dbReference type="AlphaFoldDB" id="A0A7M7JVN5"/>
<proteinExistence type="predicted"/>
<keyword evidence="2" id="KW-1185">Reference proteome</keyword>
<name>A0A7M7JVN5_VARDE</name>
<reference evidence="1" key="1">
    <citation type="submission" date="2021-01" db="UniProtKB">
        <authorList>
            <consortium name="EnsemblMetazoa"/>
        </authorList>
    </citation>
    <scope>IDENTIFICATION</scope>
</reference>
<dbReference type="Proteomes" id="UP000594260">
    <property type="component" value="Unplaced"/>
</dbReference>